<evidence type="ECO:0000256" key="1">
    <source>
        <dbReference type="ARBA" id="ARBA00004123"/>
    </source>
</evidence>
<comment type="caution">
    <text evidence="17">The sequence shown here is derived from an EMBL/GenBank/DDBJ whole genome shotgun (WGS) entry which is preliminary data.</text>
</comment>
<evidence type="ECO:0000313" key="18">
    <source>
        <dbReference type="Proteomes" id="UP001147782"/>
    </source>
</evidence>
<dbReference type="InterPro" id="IPR007696">
    <property type="entry name" value="DNA_mismatch_repair_MutS_core"/>
</dbReference>
<feature type="compositionally biased region" description="Polar residues" evidence="15">
    <location>
        <begin position="111"/>
        <end position="133"/>
    </location>
</feature>
<dbReference type="InterPro" id="IPR000432">
    <property type="entry name" value="DNA_mismatch_repair_MutS_C"/>
</dbReference>
<dbReference type="AlphaFoldDB" id="A0A9W9RH74"/>
<gene>
    <name evidence="17" type="ORF">N7496_011217</name>
</gene>
<dbReference type="Gene3D" id="3.30.420.110">
    <property type="entry name" value="MutS, connector domain"/>
    <property type="match status" value="1"/>
</dbReference>
<evidence type="ECO:0000259" key="16">
    <source>
        <dbReference type="PROSITE" id="PS00486"/>
    </source>
</evidence>
<dbReference type="GeneID" id="81443309"/>
<feature type="region of interest" description="Disordered" evidence="15">
    <location>
        <begin position="1"/>
        <end position="152"/>
    </location>
</feature>
<evidence type="ECO:0000313" key="17">
    <source>
        <dbReference type="EMBL" id="KAJ5358804.1"/>
    </source>
</evidence>
<dbReference type="FunFam" id="3.40.50.300:FF:001909">
    <property type="entry name" value="DNA mismatch repair protein msh3"/>
    <property type="match status" value="1"/>
</dbReference>
<reference evidence="17" key="2">
    <citation type="journal article" date="2023" name="IMA Fungus">
        <title>Comparative genomic study of the Penicillium genus elucidates a diverse pangenome and 15 lateral gene transfer events.</title>
        <authorList>
            <person name="Petersen C."/>
            <person name="Sorensen T."/>
            <person name="Nielsen M.R."/>
            <person name="Sondergaard T.E."/>
            <person name="Sorensen J.L."/>
            <person name="Fitzpatrick D.A."/>
            <person name="Frisvad J.C."/>
            <person name="Nielsen K.L."/>
        </authorList>
    </citation>
    <scope>NUCLEOTIDE SEQUENCE</scope>
    <source>
        <strain evidence="17">IBT 29864</strain>
    </source>
</reference>
<dbReference type="EMBL" id="JAPZBS010000009">
    <property type="protein sequence ID" value="KAJ5358804.1"/>
    <property type="molecule type" value="Genomic_DNA"/>
</dbReference>
<evidence type="ECO:0000256" key="10">
    <source>
        <dbReference type="ARBA" id="ARBA00025373"/>
    </source>
</evidence>
<dbReference type="Pfam" id="PF05190">
    <property type="entry name" value="MutS_IV"/>
    <property type="match status" value="1"/>
</dbReference>
<keyword evidence="7 14" id="KW-0238">DNA-binding</keyword>
<protein>
    <recommendedName>
        <fullName evidence="3 13">DNA mismatch repair protein MSH3</fullName>
    </recommendedName>
    <alternativeName>
        <fullName evidence="3 13">DNA mismatch repair protein MSH3</fullName>
    </alternativeName>
    <alternativeName>
        <fullName evidence="12">MutS protein homolog 3</fullName>
    </alternativeName>
</protein>
<evidence type="ECO:0000256" key="11">
    <source>
        <dbReference type="ARBA" id="ARBA00025902"/>
    </source>
</evidence>
<reference evidence="17" key="1">
    <citation type="submission" date="2022-11" db="EMBL/GenBank/DDBJ databases">
        <authorList>
            <person name="Petersen C."/>
        </authorList>
    </citation>
    <scope>NUCLEOTIDE SEQUENCE</scope>
    <source>
        <strain evidence="17">IBT 29864</strain>
    </source>
</reference>
<dbReference type="InterPro" id="IPR007860">
    <property type="entry name" value="DNA_mmatch_repair_MutS_con_dom"/>
</dbReference>
<dbReference type="NCBIfam" id="NF003810">
    <property type="entry name" value="PRK05399.1"/>
    <property type="match status" value="1"/>
</dbReference>
<dbReference type="RefSeq" id="XP_056550090.1">
    <property type="nucleotide sequence ID" value="XM_056704130.1"/>
</dbReference>
<dbReference type="FunFam" id="3.40.1170.10:FF:000006">
    <property type="entry name" value="DNA mismatch repair protein"/>
    <property type="match status" value="1"/>
</dbReference>
<dbReference type="GO" id="GO:0005524">
    <property type="term" value="F:ATP binding"/>
    <property type="evidence" value="ECO:0007669"/>
    <property type="project" value="UniProtKB-UniRule"/>
</dbReference>
<feature type="compositionally biased region" description="Basic and acidic residues" evidence="15">
    <location>
        <begin position="87"/>
        <end position="98"/>
    </location>
</feature>
<evidence type="ECO:0000256" key="14">
    <source>
        <dbReference type="RuleBase" id="RU003756"/>
    </source>
</evidence>
<dbReference type="SMART" id="SM00533">
    <property type="entry name" value="MUTSd"/>
    <property type="match status" value="1"/>
</dbReference>
<keyword evidence="9" id="KW-0539">Nucleus</keyword>
<evidence type="ECO:0000256" key="15">
    <source>
        <dbReference type="SAM" id="MobiDB-lite"/>
    </source>
</evidence>
<dbReference type="Pfam" id="PF05192">
    <property type="entry name" value="MutS_III"/>
    <property type="match status" value="1"/>
</dbReference>
<feature type="compositionally biased region" description="Low complexity" evidence="15">
    <location>
        <begin position="1"/>
        <end position="14"/>
    </location>
</feature>
<feature type="domain" description="DNA mismatch repair proteins mutS family" evidence="16">
    <location>
        <begin position="972"/>
        <end position="988"/>
    </location>
</feature>
<dbReference type="GO" id="GO:0140664">
    <property type="term" value="F:ATP-dependent DNA damage sensor activity"/>
    <property type="evidence" value="ECO:0007669"/>
    <property type="project" value="InterPro"/>
</dbReference>
<dbReference type="Pfam" id="PF05188">
    <property type="entry name" value="MutS_II"/>
    <property type="match status" value="1"/>
</dbReference>
<evidence type="ECO:0000256" key="5">
    <source>
        <dbReference type="ARBA" id="ARBA00022763"/>
    </source>
</evidence>
<dbReference type="InterPro" id="IPR007861">
    <property type="entry name" value="DNA_mismatch_repair_MutS_clamp"/>
</dbReference>
<feature type="compositionally biased region" description="Acidic residues" evidence="15">
    <location>
        <begin position="186"/>
        <end position="196"/>
    </location>
</feature>
<dbReference type="Pfam" id="PF00488">
    <property type="entry name" value="MutS_V"/>
    <property type="match status" value="1"/>
</dbReference>
<dbReference type="PANTHER" id="PTHR11361">
    <property type="entry name" value="DNA MISMATCH REPAIR PROTEIN MUTS FAMILY MEMBER"/>
    <property type="match status" value="1"/>
</dbReference>
<dbReference type="Gene3D" id="3.40.1170.10">
    <property type="entry name" value="DNA repair protein MutS, domain I"/>
    <property type="match status" value="1"/>
</dbReference>
<evidence type="ECO:0000256" key="8">
    <source>
        <dbReference type="ARBA" id="ARBA00023204"/>
    </source>
</evidence>
<comment type="similarity">
    <text evidence="2">Belongs to the DNA mismatch repair MutS family. MSH3 subfamily.</text>
</comment>
<dbReference type="InterPro" id="IPR045076">
    <property type="entry name" value="MutS"/>
</dbReference>
<dbReference type="InterPro" id="IPR007695">
    <property type="entry name" value="DNA_mismatch_repair_MutS-lik_N"/>
</dbReference>
<dbReference type="GO" id="GO:0006312">
    <property type="term" value="P:mitotic recombination"/>
    <property type="evidence" value="ECO:0007669"/>
    <property type="project" value="TreeGrafter"/>
</dbReference>
<evidence type="ECO:0000256" key="13">
    <source>
        <dbReference type="ARBA" id="ARBA00073774"/>
    </source>
</evidence>
<dbReference type="FunFam" id="3.30.420.110:FF:000008">
    <property type="entry name" value="DNA mismatch repair protein"/>
    <property type="match status" value="1"/>
</dbReference>
<keyword evidence="18" id="KW-1185">Reference proteome</keyword>
<organism evidence="17 18">
    <name type="scientific">Penicillium cataractarum</name>
    <dbReference type="NCBI Taxonomy" id="2100454"/>
    <lineage>
        <taxon>Eukaryota</taxon>
        <taxon>Fungi</taxon>
        <taxon>Dikarya</taxon>
        <taxon>Ascomycota</taxon>
        <taxon>Pezizomycotina</taxon>
        <taxon>Eurotiomycetes</taxon>
        <taxon>Eurotiomycetidae</taxon>
        <taxon>Eurotiales</taxon>
        <taxon>Aspergillaceae</taxon>
        <taxon>Penicillium</taxon>
    </lineage>
</organism>
<comment type="subcellular location">
    <subcellularLocation>
        <location evidence="1">Nucleus</location>
    </subcellularLocation>
</comment>
<dbReference type="InterPro" id="IPR027417">
    <property type="entry name" value="P-loop_NTPase"/>
</dbReference>
<evidence type="ECO:0000256" key="12">
    <source>
        <dbReference type="ARBA" id="ARBA00029792"/>
    </source>
</evidence>
<keyword evidence="5 14" id="KW-0227">DNA damage</keyword>
<dbReference type="GO" id="GO:0030983">
    <property type="term" value="F:mismatched DNA binding"/>
    <property type="evidence" value="ECO:0007669"/>
    <property type="project" value="UniProtKB-UniRule"/>
</dbReference>
<dbReference type="GO" id="GO:0006298">
    <property type="term" value="P:mismatch repair"/>
    <property type="evidence" value="ECO:0007669"/>
    <property type="project" value="InterPro"/>
</dbReference>
<dbReference type="SMART" id="SM00534">
    <property type="entry name" value="MUTSac"/>
    <property type="match status" value="1"/>
</dbReference>
<keyword evidence="8 14" id="KW-0234">DNA repair</keyword>
<dbReference type="SUPFAM" id="SSF52540">
    <property type="entry name" value="P-loop containing nucleoside triphosphate hydrolases"/>
    <property type="match status" value="1"/>
</dbReference>
<name>A0A9W9RH74_9EURO</name>
<dbReference type="Gene3D" id="3.40.50.300">
    <property type="entry name" value="P-loop containing nucleotide triphosphate hydrolases"/>
    <property type="match status" value="1"/>
</dbReference>
<dbReference type="Proteomes" id="UP001147782">
    <property type="component" value="Unassembled WGS sequence"/>
</dbReference>
<dbReference type="OrthoDB" id="121051at2759"/>
<evidence type="ECO:0000256" key="3">
    <source>
        <dbReference type="ARBA" id="ARBA00022151"/>
    </source>
</evidence>
<feature type="region of interest" description="Disordered" evidence="15">
    <location>
        <begin position="179"/>
        <end position="215"/>
    </location>
</feature>
<keyword evidence="6" id="KW-0067">ATP-binding</keyword>
<dbReference type="GO" id="GO:0005634">
    <property type="term" value="C:nucleus"/>
    <property type="evidence" value="ECO:0007669"/>
    <property type="project" value="UniProtKB-SubCell"/>
</dbReference>
<dbReference type="FunFam" id="1.10.1420.10:FF:000004">
    <property type="entry name" value="DNA mismatch repair protein Msh3"/>
    <property type="match status" value="1"/>
</dbReference>
<dbReference type="SUPFAM" id="SSF48334">
    <property type="entry name" value="DNA repair protein MutS, domain III"/>
    <property type="match status" value="1"/>
</dbReference>
<keyword evidence="4 14" id="KW-0547">Nucleotide-binding</keyword>
<comment type="function">
    <text evidence="10">Component of the post-replicative DNA mismatch repair system (MMR). Heterodimerizes with MSH2 to form MutS beta, which binds to DNA mismatches thereby initiating DNA repair. MSH3 provides substrate-binding and substrate specificity to the complex. When bound, the MutS beta heterodimer bends the DNA helix and shields approximately 20 base pairs. Acts mainly to repair insertion-deletion loops (IDLs) from 2 to 13 nucleotides in size, but can also repair base-base and single insertion-deletion mismatches that occur during replication. After mismatch binding, forms a ternary complex with the MutL alpha heterodimer, which is thought to be responsible for directing the downstream MMR events, including strand discrimination, excision, and resynthesis. ATP binding and hydrolysis play a pivotal role in mismatch repair functions.</text>
</comment>
<dbReference type="InterPro" id="IPR016151">
    <property type="entry name" value="DNA_mismatch_repair_MutS_N"/>
</dbReference>
<evidence type="ECO:0000256" key="2">
    <source>
        <dbReference type="ARBA" id="ARBA00007094"/>
    </source>
</evidence>
<proteinExistence type="inferred from homology"/>
<comment type="subunit">
    <text evidence="11">Heterodimer consisting of MSH2-MSH3 (MutS beta). Forms a ternary complex with MutL alpha (MLH1-PMS1).</text>
</comment>
<dbReference type="PROSITE" id="PS00486">
    <property type="entry name" value="DNA_MISMATCH_REPAIR_2"/>
    <property type="match status" value="1"/>
</dbReference>
<dbReference type="Pfam" id="PF01624">
    <property type="entry name" value="MutS_I"/>
    <property type="match status" value="1"/>
</dbReference>
<evidence type="ECO:0000256" key="6">
    <source>
        <dbReference type="ARBA" id="ARBA00022840"/>
    </source>
</evidence>
<sequence>MAPHSSQSSAPSPSLKRKQATISSFFTQKPSSTPKPVTRSTESIAEKTSKKRAASPAEPTPERKRAASIQDHDEDEDDIVVPPSKRARTDGSVIEKAKTAPAQAQAEVPLNTASQLSSSQRTDIFKFQSSPATALSKETEDPEEVERRKEKEKLHQKFVRKLGGPDCLIGIGRAAASDLGGAAGEAEGEEEEDDEPAPPPPTKGKGAAKKGGSKLTPMEKQVIEIKRNHMDTVLVIEVGYKFRFFGEDARIAAKELGIVCIPGKFRFDEHPSEAHLDRFASASIPVHRLHVHVKRLITAGHKVGVVRQIETAALKAAGDNRNAPFVRKLTNLYTKGTYIDDVEGLEGPAAAAGGASPATGYMLCITETNAKGWGNDERVHVGVVAVQPATGDVIYDDFEDGFMRSEIETRLLHIAPCEILIVGEMSKASEKLVRHLSGSKMNVFGDAVRLERAPKKKTAAAEAHSHVSGFYAGKMKATGTEEDVQAVKLLQNVLELPEHVTVCLSAMIEHMTEYGLEHVFDLTKYFQPFSARSHMLLNGNTLVSLEIYQNQTDHSAKGSLFWTLDRTQTRFGQRLLRRWVGRPLLDKVRLEERTDAIEELTNPVRTVIVERVKRLLSKIKSDLEKSLIRIYYGKCTRPELLTVLQTMQTIAMEFADVNSPADTGFESSLISEAIASLPTILSDITRFLDKINLHAARNDDKYSFFREEEETEEIGEEKLGIASIEHELQEHLSVASERLQRKGVKYATVSGIEYLIEIENNSLAIKKVPASWIKVSGTKKVSRFHTPEVIQLIRQRDQHKEALAAACDKAFAALLGDIATQYQSFRDCVQSLATLDCLLSLAVIAQQPGYVKPEFTERPCLHVEQGRHPMVERILTDTYVPNDTNLDPDGTRALLVTGPNMGGKSSYVRQVALIAIMGQIGSYVPAASAKLGLLDAVFTRMGAFDNMLAGESTFMVELSETADILKQATPRSLVILDELGRGTSTHDGVAIAQAVLDYMVRNIRSLTLFITHYQHLSRMVRSFPNKELRNVHMRFTESGGKNGDEEITFLYEVAEGVAHRSYGLNVARLANLPTSVLEVAKTKSAELEESIKRKRVAALAGAVGRVVEVKGGGDGASAEDELVERLLASADQL</sequence>
<dbReference type="InterPro" id="IPR036187">
    <property type="entry name" value="DNA_mismatch_repair_MutS_sf"/>
</dbReference>
<evidence type="ECO:0000256" key="4">
    <source>
        <dbReference type="ARBA" id="ARBA00022741"/>
    </source>
</evidence>
<dbReference type="InterPro" id="IPR036678">
    <property type="entry name" value="MutS_con_dom_sf"/>
</dbReference>
<accession>A0A9W9RH74</accession>
<dbReference type="PANTHER" id="PTHR11361:SF122">
    <property type="entry name" value="DNA MISMATCH REPAIR PROTEIN MSH3"/>
    <property type="match status" value="1"/>
</dbReference>
<evidence type="ECO:0000256" key="7">
    <source>
        <dbReference type="ARBA" id="ARBA00023125"/>
    </source>
</evidence>
<evidence type="ECO:0000256" key="9">
    <source>
        <dbReference type="ARBA" id="ARBA00023242"/>
    </source>
</evidence>
<dbReference type="SUPFAM" id="SSF55271">
    <property type="entry name" value="DNA repair protein MutS, domain I"/>
    <property type="match status" value="1"/>
</dbReference>
<dbReference type="Gene3D" id="1.10.1420.10">
    <property type="match status" value="2"/>
</dbReference>
<feature type="compositionally biased region" description="Polar residues" evidence="15">
    <location>
        <begin position="20"/>
        <end position="43"/>
    </location>
</feature>